<dbReference type="EMBL" id="CAUWAG010000010">
    <property type="protein sequence ID" value="CAJ2507629.1"/>
    <property type="molecule type" value="Genomic_DNA"/>
</dbReference>
<sequence>MSLQYGGHNSNRWGGGAQNNHGSSSQKRNRSQSTGGSSGGGGHPMNNNYKGINFDPDFHLKRKRGNTHHTEQHHHQPHNPFSQNQPVTAMQQSHLWNQQANIPAAFSTEAAREAFYSRLMNRLTKDDEGDTTQCSCIGTEGQLCHHRIAEEHRQLVREHEQLQGDVVRLLSYMMAQNPKAHERVPQWIDGFLAETSSPLASILRPPPPTFNGSRPYAGMDESI</sequence>
<feature type="region of interest" description="Disordered" evidence="1">
    <location>
        <begin position="1"/>
        <end position="85"/>
    </location>
</feature>
<dbReference type="Proteomes" id="UP001295740">
    <property type="component" value="Unassembled WGS sequence"/>
</dbReference>
<comment type="caution">
    <text evidence="2">The sequence shown here is derived from an EMBL/GenBank/DDBJ whole genome shotgun (WGS) entry which is preliminary data.</text>
</comment>
<evidence type="ECO:0000313" key="2">
    <source>
        <dbReference type="EMBL" id="CAJ2507629.1"/>
    </source>
</evidence>
<organism evidence="2 3">
    <name type="scientific">Anthostomella pinea</name>
    <dbReference type="NCBI Taxonomy" id="933095"/>
    <lineage>
        <taxon>Eukaryota</taxon>
        <taxon>Fungi</taxon>
        <taxon>Dikarya</taxon>
        <taxon>Ascomycota</taxon>
        <taxon>Pezizomycotina</taxon>
        <taxon>Sordariomycetes</taxon>
        <taxon>Xylariomycetidae</taxon>
        <taxon>Xylariales</taxon>
        <taxon>Xylariaceae</taxon>
        <taxon>Anthostomella</taxon>
    </lineage>
</organism>
<accession>A0AAI8VMG5</accession>
<gene>
    <name evidence="2" type="ORF">KHLLAP_LOCUS8097</name>
</gene>
<feature type="compositionally biased region" description="Polar residues" evidence="1">
    <location>
        <begin position="1"/>
        <end position="26"/>
    </location>
</feature>
<protein>
    <submittedName>
        <fullName evidence="2">Uu.00g088150.m01.CDS01</fullName>
    </submittedName>
</protein>
<evidence type="ECO:0000313" key="3">
    <source>
        <dbReference type="Proteomes" id="UP001295740"/>
    </source>
</evidence>
<proteinExistence type="predicted"/>
<feature type="region of interest" description="Disordered" evidence="1">
    <location>
        <begin position="199"/>
        <end position="223"/>
    </location>
</feature>
<name>A0AAI8VMG5_9PEZI</name>
<dbReference type="AlphaFoldDB" id="A0AAI8VMG5"/>
<reference evidence="2" key="1">
    <citation type="submission" date="2023-10" db="EMBL/GenBank/DDBJ databases">
        <authorList>
            <person name="Hackl T."/>
        </authorList>
    </citation>
    <scope>NUCLEOTIDE SEQUENCE</scope>
</reference>
<keyword evidence="3" id="KW-1185">Reference proteome</keyword>
<evidence type="ECO:0000256" key="1">
    <source>
        <dbReference type="SAM" id="MobiDB-lite"/>
    </source>
</evidence>